<dbReference type="VEuPathDB" id="CryptoDB:Cvel_8044"/>
<dbReference type="PRINTS" id="PR00381">
    <property type="entry name" value="KINESINLIGHT"/>
</dbReference>
<accession>A0A0G4HRB9</accession>
<dbReference type="PROSITE" id="PS50005">
    <property type="entry name" value="TPR"/>
    <property type="match status" value="1"/>
</dbReference>
<feature type="region of interest" description="Disordered" evidence="4">
    <location>
        <begin position="1"/>
        <end position="43"/>
    </location>
</feature>
<dbReference type="PANTHER" id="PTHR45641:SF19">
    <property type="entry name" value="NEPHROCYSTIN-3"/>
    <property type="match status" value="1"/>
</dbReference>
<dbReference type="Gene3D" id="1.25.40.10">
    <property type="entry name" value="Tetratricopeptide repeat domain"/>
    <property type="match status" value="1"/>
</dbReference>
<feature type="region of interest" description="Disordered" evidence="4">
    <location>
        <begin position="411"/>
        <end position="433"/>
    </location>
</feature>
<keyword evidence="2 3" id="KW-0802">TPR repeat</keyword>
<feature type="compositionally biased region" description="Basic and acidic residues" evidence="4">
    <location>
        <begin position="411"/>
        <end position="421"/>
    </location>
</feature>
<feature type="compositionally biased region" description="Polar residues" evidence="4">
    <location>
        <begin position="1"/>
        <end position="17"/>
    </location>
</feature>
<feature type="compositionally biased region" description="Polar residues" evidence="4">
    <location>
        <begin position="422"/>
        <end position="433"/>
    </location>
</feature>
<organism evidence="5">
    <name type="scientific">Chromera velia CCMP2878</name>
    <dbReference type="NCBI Taxonomy" id="1169474"/>
    <lineage>
        <taxon>Eukaryota</taxon>
        <taxon>Sar</taxon>
        <taxon>Alveolata</taxon>
        <taxon>Colpodellida</taxon>
        <taxon>Chromeraceae</taxon>
        <taxon>Chromera</taxon>
    </lineage>
</organism>
<evidence type="ECO:0000313" key="5">
    <source>
        <dbReference type="EMBL" id="CEM46789.1"/>
    </source>
</evidence>
<protein>
    <submittedName>
        <fullName evidence="5">Uncharacterized protein</fullName>
    </submittedName>
</protein>
<evidence type="ECO:0000256" key="3">
    <source>
        <dbReference type="PROSITE-ProRule" id="PRU00339"/>
    </source>
</evidence>
<dbReference type="EMBL" id="CDMZ01003554">
    <property type="protein sequence ID" value="CEM46789.1"/>
    <property type="molecule type" value="Genomic_DNA"/>
</dbReference>
<dbReference type="Pfam" id="PF13424">
    <property type="entry name" value="TPR_12"/>
    <property type="match status" value="2"/>
</dbReference>
<dbReference type="SUPFAM" id="SSF48452">
    <property type="entry name" value="TPR-like"/>
    <property type="match status" value="1"/>
</dbReference>
<keyword evidence="1" id="KW-0677">Repeat</keyword>
<evidence type="ECO:0000256" key="2">
    <source>
        <dbReference type="ARBA" id="ARBA00022803"/>
    </source>
</evidence>
<dbReference type="AlphaFoldDB" id="A0A0G4HRB9"/>
<dbReference type="Pfam" id="PF13374">
    <property type="entry name" value="TPR_10"/>
    <property type="match status" value="1"/>
</dbReference>
<evidence type="ECO:0000256" key="1">
    <source>
        <dbReference type="ARBA" id="ARBA00022737"/>
    </source>
</evidence>
<dbReference type="PhylomeDB" id="A0A0G4HRB9"/>
<evidence type="ECO:0000256" key="4">
    <source>
        <dbReference type="SAM" id="MobiDB-lite"/>
    </source>
</evidence>
<name>A0A0G4HRB9_9ALVE</name>
<dbReference type="PANTHER" id="PTHR45641">
    <property type="entry name" value="TETRATRICOPEPTIDE REPEAT PROTEIN (AFU_ORTHOLOGUE AFUA_6G03870)"/>
    <property type="match status" value="1"/>
</dbReference>
<dbReference type="SMART" id="SM00028">
    <property type="entry name" value="TPR"/>
    <property type="match status" value="5"/>
</dbReference>
<reference evidence="5" key="1">
    <citation type="submission" date="2014-11" db="EMBL/GenBank/DDBJ databases">
        <authorList>
            <person name="Otto D Thomas"/>
            <person name="Naeem Raeece"/>
        </authorList>
    </citation>
    <scope>NUCLEOTIDE SEQUENCE</scope>
</reference>
<feature type="repeat" description="TPR" evidence="3">
    <location>
        <begin position="294"/>
        <end position="327"/>
    </location>
</feature>
<proteinExistence type="predicted"/>
<gene>
    <name evidence="5" type="ORF">Cvel_8044</name>
</gene>
<sequence length="433" mass="47857">MDSVETGSSRAASNLTGGSAAKTGDTFSDSHTEQSVSEGSSGGLGSFGRGLNAASILLSSSAPELRDTTVSLVGPRDDRTAAAFSDSDGGQTLVETVQFFCDGLKEMSSDYDSRRFADALAQFDVSRDGLDYYVFSEEAVQRLTHLLSDIPVSVLLQLCKSYGFLAGSARVSPPTRDKLADFLLHSARTQKQRTSSTDNSAAASSDELLHRALHVKACELREQGRYEEAMQMCKEALAEGERIFGYEHPDTVLTMKDMAIILFHQGKHEEALHMMEEVLRVRRKVLGDKHHVTATTVSKIGLLLVKTGKPKEALLKFEEALRIEKESYGDEHPVTAITINNIAEALLADERNEEAMEKLEEAFRFFQQSLGEEDPHAAHTVNNMGVILEKEGKYSEALLKYQEAWRVRKKVSGDEHPETKKTFQSVTRMLQQQ</sequence>
<dbReference type="InterPro" id="IPR019734">
    <property type="entry name" value="TPR_rpt"/>
</dbReference>
<dbReference type="InterPro" id="IPR011990">
    <property type="entry name" value="TPR-like_helical_dom_sf"/>
</dbReference>